<accession>A0ABY0KW88</accession>
<feature type="region of interest" description="Disordered" evidence="1">
    <location>
        <begin position="573"/>
        <end position="595"/>
    </location>
</feature>
<keyword evidence="4" id="KW-1185">Reference proteome</keyword>
<dbReference type="Pfam" id="PF05424">
    <property type="entry name" value="Duffy_binding"/>
    <property type="match status" value="2"/>
</dbReference>
<feature type="region of interest" description="Disordered" evidence="1">
    <location>
        <begin position="814"/>
        <end position="852"/>
    </location>
</feature>
<feature type="compositionally biased region" description="Low complexity" evidence="1">
    <location>
        <begin position="912"/>
        <end position="926"/>
    </location>
</feature>
<name>A0ABY0KW88_9APIC</name>
<dbReference type="Gene3D" id="1.20.58.830">
    <property type="match status" value="2"/>
</dbReference>
<feature type="domain" description="Duffy-antigen binding" evidence="2">
    <location>
        <begin position="117"/>
        <end position="346"/>
    </location>
</feature>
<dbReference type="EMBL" id="FMKD01000044">
    <property type="protein sequence ID" value="SCQ12764.1"/>
    <property type="molecule type" value="Genomic_DNA"/>
</dbReference>
<feature type="region of interest" description="Disordered" evidence="1">
    <location>
        <begin position="278"/>
        <end position="336"/>
    </location>
</feature>
<organism evidence="3 4">
    <name type="scientific">Plasmodium gaboni</name>
    <dbReference type="NCBI Taxonomy" id="647221"/>
    <lineage>
        <taxon>Eukaryota</taxon>
        <taxon>Sar</taxon>
        <taxon>Alveolata</taxon>
        <taxon>Apicomplexa</taxon>
        <taxon>Aconoidasida</taxon>
        <taxon>Haemosporida</taxon>
        <taxon>Plasmodiidae</taxon>
        <taxon>Plasmodium</taxon>
        <taxon>Plasmodium (Laverania)</taxon>
    </lineage>
</organism>
<feature type="compositionally biased region" description="Low complexity" evidence="1">
    <location>
        <begin position="299"/>
        <end position="310"/>
    </location>
</feature>
<evidence type="ECO:0000313" key="4">
    <source>
        <dbReference type="Proteomes" id="UP000831156"/>
    </source>
</evidence>
<dbReference type="Proteomes" id="UP000831156">
    <property type="component" value="Unassembled WGS sequence"/>
</dbReference>
<evidence type="ECO:0000256" key="1">
    <source>
        <dbReference type="SAM" id="MobiDB-lite"/>
    </source>
</evidence>
<comment type="caution">
    <text evidence="3">The sequence shown here is derived from an EMBL/GenBank/DDBJ whole genome shotgun (WGS) entry which is preliminary data.</text>
</comment>
<gene>
    <name evidence="3" type="ORF">PGABG01_0016900</name>
</gene>
<dbReference type="SUPFAM" id="SSF140924">
    <property type="entry name" value="Duffy binding domain-like"/>
    <property type="match status" value="2"/>
</dbReference>
<feature type="compositionally biased region" description="Polar residues" evidence="1">
    <location>
        <begin position="829"/>
        <end position="847"/>
    </location>
</feature>
<dbReference type="InterPro" id="IPR042202">
    <property type="entry name" value="Duffy-ag-bd_sf"/>
</dbReference>
<reference evidence="3" key="1">
    <citation type="submission" date="2016-09" db="EMBL/GenBank/DDBJ databases">
        <authorList>
            <consortium name="Pathogen Informatics"/>
            <person name="Sun Q."/>
            <person name="Inoue M."/>
        </authorList>
    </citation>
    <scope>NUCLEOTIDE SEQUENCE</scope>
</reference>
<feature type="region of interest" description="Disordered" evidence="1">
    <location>
        <begin position="904"/>
        <end position="926"/>
    </location>
</feature>
<protein>
    <submittedName>
        <fullName evidence="3">Erythrocyte membrane protein 1, PfEMP1, putative</fullName>
    </submittedName>
</protein>
<dbReference type="Gene3D" id="1.20.1310.20">
    <property type="entry name" value="Duffy-antigen binding domain"/>
    <property type="match status" value="2"/>
</dbReference>
<dbReference type="InterPro" id="IPR008602">
    <property type="entry name" value="Duffy-antigen-binding"/>
</dbReference>
<sequence length="984" mass="109878">MATTTTNCGGTKSGVTTAQQIASMLQEEVKSQVDNDSGNVDHDGNSNLKAELKKALYGSGSGTSLGVEKPCDLKKETHTNATNGDPCKDKDANNHKMFKIGERWQPDNDNVNANHTGVLFPPRRLGMCTSNLEKLNTNAPGFIAHTFSSHSLLVDVLLTAKEEANKIIEQYKQHNGGQSKTLDDKDKECICRALKYSFADLGDIIRGRDIWNGEKNTEMNNLQTHLKAIFEKIKQNVNQGVTTYNNDTQEHTKLRNHWWEANRKSVWDAMLCAKDGSTNTSPCDTSGSRATAGAGGQPGAARNAAAAKAAARARDSLRRGKSRSRRAALSSGPLPPPDDYIPQRLRWLTEWAEWYCKRQSQVYNDLVGACNGCKTKNGNCEDQCTKCKEECAKYKKFIDDWEKDWDEQKNQYNTYYNQAISSKDGDGKDENEKYLYKFLYELHEKNKDPKNSNSVYGSAGGYIQREGHRDACVQQKEFCDNTSGTYAFKERPPVYEKACKCTPPQKPITISCSDNKILDTATYKHHIASQGLNDRGGDSLVGKLENATFKDGKKLNDGENACSLDKMQHTNDVRNEDQRKGGPCEGKGTNRFDIGKPWEKKEDEVNPKHKDVLLPPRRLDMCTSNLENLAKQGESPDFLTRNNVNDSFLGDVLLAAKEEGNFISRTLSGSAICTAMKYSFADLGDIIRGKDMWSNEKGMADLEKHLQAIFKKIKSEVDPKGEKYPNSGSDAITKLRSDWWSANRDKVWDAMTTCNTTITCDGGTTPLDDYIPQELRWIDEWSHTYCNQRKKYADDVKDKCQKCKDASDTYHEKSDVNYKDGGSAGGKTNDGSAKNCDSTNGSGNNSGDTDCEKCKDACDDCQKACEEYKKFVQDTSKNNWRKQWNDMEKKYNELMKNAKTKLEEYHKEQQQTKKTSQSPSGSSTPPYMTPCGSDLCVKNDINSFFQYMADKGITTLSSYISSVTTDCGGDKHVVATNACGITYI</sequence>
<evidence type="ECO:0000313" key="3">
    <source>
        <dbReference type="EMBL" id="SCQ12764.1"/>
    </source>
</evidence>
<evidence type="ECO:0000259" key="2">
    <source>
        <dbReference type="Pfam" id="PF05424"/>
    </source>
</evidence>
<proteinExistence type="predicted"/>
<feature type="domain" description="Duffy-antigen binding" evidence="2">
    <location>
        <begin position="612"/>
        <end position="776"/>
    </location>
</feature>